<keyword evidence="1" id="KW-0472">Membrane</keyword>
<feature type="transmembrane region" description="Helical" evidence="1">
    <location>
        <begin position="65"/>
        <end position="85"/>
    </location>
</feature>
<sequence length="96" mass="11025">MASTCPTRSKSVDMPQECQLEEQRSKALYHFLVSEWCLTIPTTLTTRSISTTFDYRVDYKTKQRLLACVIVSTWFGGLCSHFRAFRFSCSVELLGN</sequence>
<name>A0AAN9LZR1_PHACN</name>
<evidence type="ECO:0000313" key="3">
    <source>
        <dbReference type="Proteomes" id="UP001374584"/>
    </source>
</evidence>
<keyword evidence="1" id="KW-0812">Transmembrane</keyword>
<protein>
    <submittedName>
        <fullName evidence="2">Uncharacterized protein</fullName>
    </submittedName>
</protein>
<proteinExistence type="predicted"/>
<gene>
    <name evidence="2" type="ORF">VNO80_26056</name>
</gene>
<organism evidence="2 3">
    <name type="scientific">Phaseolus coccineus</name>
    <name type="common">Scarlet runner bean</name>
    <name type="synonym">Phaseolus multiflorus</name>
    <dbReference type="NCBI Taxonomy" id="3886"/>
    <lineage>
        <taxon>Eukaryota</taxon>
        <taxon>Viridiplantae</taxon>
        <taxon>Streptophyta</taxon>
        <taxon>Embryophyta</taxon>
        <taxon>Tracheophyta</taxon>
        <taxon>Spermatophyta</taxon>
        <taxon>Magnoliopsida</taxon>
        <taxon>eudicotyledons</taxon>
        <taxon>Gunneridae</taxon>
        <taxon>Pentapetalae</taxon>
        <taxon>rosids</taxon>
        <taxon>fabids</taxon>
        <taxon>Fabales</taxon>
        <taxon>Fabaceae</taxon>
        <taxon>Papilionoideae</taxon>
        <taxon>50 kb inversion clade</taxon>
        <taxon>NPAAA clade</taxon>
        <taxon>indigoferoid/millettioid clade</taxon>
        <taxon>Phaseoleae</taxon>
        <taxon>Phaseolus</taxon>
    </lineage>
</organism>
<keyword evidence="3" id="KW-1185">Reference proteome</keyword>
<accession>A0AAN9LZR1</accession>
<evidence type="ECO:0000256" key="1">
    <source>
        <dbReference type="SAM" id="Phobius"/>
    </source>
</evidence>
<keyword evidence="1" id="KW-1133">Transmembrane helix</keyword>
<evidence type="ECO:0000313" key="2">
    <source>
        <dbReference type="EMBL" id="KAK7343093.1"/>
    </source>
</evidence>
<comment type="caution">
    <text evidence="2">The sequence shown here is derived from an EMBL/GenBank/DDBJ whole genome shotgun (WGS) entry which is preliminary data.</text>
</comment>
<reference evidence="2 3" key="1">
    <citation type="submission" date="2024-01" db="EMBL/GenBank/DDBJ databases">
        <title>The genomes of 5 underutilized Papilionoideae crops provide insights into root nodulation and disease resistanc.</title>
        <authorList>
            <person name="Jiang F."/>
        </authorList>
    </citation>
    <scope>NUCLEOTIDE SEQUENCE [LARGE SCALE GENOMIC DNA]</scope>
    <source>
        <strain evidence="2">JINMINGXINNONG_FW02</strain>
        <tissue evidence="2">Leaves</tissue>
    </source>
</reference>
<dbReference type="EMBL" id="JAYMYR010000009">
    <property type="protein sequence ID" value="KAK7343093.1"/>
    <property type="molecule type" value="Genomic_DNA"/>
</dbReference>
<dbReference type="AlphaFoldDB" id="A0AAN9LZR1"/>
<dbReference type="Proteomes" id="UP001374584">
    <property type="component" value="Unassembled WGS sequence"/>
</dbReference>